<evidence type="ECO:0000313" key="2">
    <source>
        <dbReference type="EMBL" id="MCY0094124.1"/>
    </source>
</evidence>
<accession>A0ABT3YEA2</accession>
<dbReference type="InterPro" id="IPR004360">
    <property type="entry name" value="Glyas_Fos-R_dOase_dom"/>
</dbReference>
<dbReference type="Proteomes" id="UP001081283">
    <property type="component" value="Unassembled WGS sequence"/>
</dbReference>
<organism evidence="2 3">
    <name type="scientific">Hoeflea ulvae</name>
    <dbReference type="NCBI Taxonomy" id="2983764"/>
    <lineage>
        <taxon>Bacteria</taxon>
        <taxon>Pseudomonadati</taxon>
        <taxon>Pseudomonadota</taxon>
        <taxon>Alphaproteobacteria</taxon>
        <taxon>Hyphomicrobiales</taxon>
        <taxon>Rhizobiaceae</taxon>
        <taxon>Hoeflea</taxon>
    </lineage>
</organism>
<dbReference type="EMBL" id="JAOVZQ010000001">
    <property type="protein sequence ID" value="MCY0094124.1"/>
    <property type="molecule type" value="Genomic_DNA"/>
</dbReference>
<dbReference type="InterPro" id="IPR029068">
    <property type="entry name" value="Glyas_Bleomycin-R_OHBP_Dase"/>
</dbReference>
<evidence type="ECO:0000259" key="1">
    <source>
        <dbReference type="PROSITE" id="PS51819"/>
    </source>
</evidence>
<feature type="domain" description="VOC" evidence="1">
    <location>
        <begin position="6"/>
        <end position="126"/>
    </location>
</feature>
<dbReference type="Pfam" id="PF00903">
    <property type="entry name" value="Glyoxalase"/>
    <property type="match status" value="1"/>
</dbReference>
<dbReference type="InterPro" id="IPR037523">
    <property type="entry name" value="VOC_core"/>
</dbReference>
<dbReference type="Gene3D" id="3.10.180.10">
    <property type="entry name" value="2,3-Dihydroxybiphenyl 1,2-Dioxygenase, domain 1"/>
    <property type="match status" value="1"/>
</dbReference>
<reference evidence="2" key="1">
    <citation type="submission" date="2022-10" db="EMBL/GenBank/DDBJ databases">
        <title>Hoeflea sp. J2-29, isolated from marine algae.</title>
        <authorList>
            <person name="Kristyanto S."/>
            <person name="Kim J.M."/>
            <person name="Jeon C.O."/>
        </authorList>
    </citation>
    <scope>NUCLEOTIDE SEQUENCE</scope>
    <source>
        <strain evidence="2">J2-29</strain>
    </source>
</reference>
<protein>
    <submittedName>
        <fullName evidence="2">Bleomycin resistance protein</fullName>
    </submittedName>
</protein>
<gene>
    <name evidence="2" type="ORF">OEG82_08830</name>
</gene>
<evidence type="ECO:0000313" key="3">
    <source>
        <dbReference type="Proteomes" id="UP001081283"/>
    </source>
</evidence>
<comment type="caution">
    <text evidence="2">The sequence shown here is derived from an EMBL/GenBank/DDBJ whole genome shotgun (WGS) entry which is preliminary data.</text>
</comment>
<proteinExistence type="predicted"/>
<dbReference type="RefSeq" id="WP_267612068.1">
    <property type="nucleotide sequence ID" value="NZ_JAOVZQ010000001.1"/>
</dbReference>
<sequence length="129" mass="14488">MARAKLIAQAPVLLVSDLLASVSYWTDKVGFTARLWGEPADFAILRRDGVFLMLSQKPAGHDIMPNWKIKDNLWDAYFWVDDARAIYNELVASGADIDYHLCEQPYGVLEFGIQDLDGHDIAFGQDLEG</sequence>
<keyword evidence="3" id="KW-1185">Reference proteome</keyword>
<dbReference type="SUPFAM" id="SSF54593">
    <property type="entry name" value="Glyoxalase/Bleomycin resistance protein/Dihydroxybiphenyl dioxygenase"/>
    <property type="match status" value="1"/>
</dbReference>
<name>A0ABT3YEA2_9HYPH</name>
<dbReference type="PROSITE" id="PS51819">
    <property type="entry name" value="VOC"/>
    <property type="match status" value="1"/>
</dbReference>